<feature type="region of interest" description="Disordered" evidence="2">
    <location>
        <begin position="330"/>
        <end position="438"/>
    </location>
</feature>
<dbReference type="EMBL" id="BDIP01000846">
    <property type="protein sequence ID" value="GIQ82878.1"/>
    <property type="molecule type" value="Genomic_DNA"/>
</dbReference>
<organism evidence="4 5">
    <name type="scientific">Kipferlia bialata</name>
    <dbReference type="NCBI Taxonomy" id="797122"/>
    <lineage>
        <taxon>Eukaryota</taxon>
        <taxon>Metamonada</taxon>
        <taxon>Carpediemonas-like organisms</taxon>
        <taxon>Kipferlia</taxon>
    </lineage>
</organism>
<name>A0A9K3CTB7_9EUKA</name>
<feature type="region of interest" description="Disordered" evidence="2">
    <location>
        <begin position="102"/>
        <end position="229"/>
    </location>
</feature>
<feature type="compositionally biased region" description="Basic residues" evidence="2">
    <location>
        <begin position="916"/>
        <end position="927"/>
    </location>
</feature>
<feature type="compositionally biased region" description="Acidic residues" evidence="2">
    <location>
        <begin position="108"/>
        <end position="121"/>
    </location>
</feature>
<feature type="region of interest" description="Disordered" evidence="2">
    <location>
        <begin position="841"/>
        <end position="875"/>
    </location>
</feature>
<feature type="domain" description="UBP-type" evidence="3">
    <location>
        <begin position="1"/>
        <end position="94"/>
    </location>
</feature>
<dbReference type="SMART" id="SM00290">
    <property type="entry name" value="ZnF_UBP"/>
    <property type="match status" value="1"/>
</dbReference>
<keyword evidence="5" id="KW-1185">Reference proteome</keyword>
<comment type="caution">
    <text evidence="4">The sequence shown here is derived from an EMBL/GenBank/DDBJ whole genome shotgun (WGS) entry which is preliminary data.</text>
</comment>
<dbReference type="PROSITE" id="PS50271">
    <property type="entry name" value="ZF_UBP"/>
    <property type="match status" value="1"/>
</dbReference>
<feature type="region of interest" description="Disordered" evidence="2">
    <location>
        <begin position="660"/>
        <end position="820"/>
    </location>
</feature>
<keyword evidence="1" id="KW-0863">Zinc-finger</keyword>
<dbReference type="AlphaFoldDB" id="A0A9K3CTB7"/>
<accession>A0A9K3CTB7</accession>
<evidence type="ECO:0000259" key="3">
    <source>
        <dbReference type="PROSITE" id="PS50271"/>
    </source>
</evidence>
<sequence>AAKCSTCGTSGTECDLYVCLNCGTMLCQGDFSRGKMGEGHAAMHARAKHHPVHMSMATGDLFCYECKGVVDSEELKMCISEDMTPQLTELRSKAMGLLYGAGSTTAQAEEEREREDEESSEDWERERDRGKRGAIYGQSYNIGTTASVKMPSTNSGRARPSAKGEDSSLYPSIPRARAGSFSSPDAMGLPETSGIKATSSEKRRTRVSRPHTKNASPVTSTTTTTTTSRHTLSVVSPIDLEAELACASLDGGSTAVETVVVAPVSPQTVANGGVEEEREDEESSEDWERERDRGKRGPALYGQMYNIGSTVNAKVPSRETSVTGQTYRDIGLPETSAISAKPSEAERETDTRDMVPVLRASPASASVYTTPPGGDKLTLTPSPESPSATLHSEGKDSRFSLTHSPRVQEKKRRNSILDMFTGKSPSGPVLGTMSAQEPRPIPKESLYISHPVIPTRAEAAAGTAFCLPDKTGISIRDLRDSDSRKAKPKAKAGCAVIRPKPKATSEDFGLPETTGISVADLRDECDSPSSVRSRASSVSGTGCAVKKISKGQTAAAGASRAALPDGWGAPPLPKDSAPSSVPKLTIPKPGTASKGERERGRASGRRAGTMSGRPRALRKSARGETKPTPTKPSATMPEMCNTSVATDPVFVMSAAALLKERQGEKAKEAARERERVAERKREAERERERAAEAKRAAERERERERDRQREAEREEERQREKEKEREREAERKRERAAEKLRAAEREKERKKERERDRQRETEREKERRQEKTREQARIQERLREVEREAERQREREREAERERERREEREREATHVASLTAQIENLAASLSSLQREWGVHGRGVGAEGAQGDGQSTAPPNTSLSVPCEDHPSLPVSVERGEAGETLVMISSRAGHIPPDAEAEETPGKQGGLFSCGRRKRKDYRGKE</sequence>
<dbReference type="Proteomes" id="UP000265618">
    <property type="component" value="Unassembled WGS sequence"/>
</dbReference>
<dbReference type="InterPro" id="IPR013083">
    <property type="entry name" value="Znf_RING/FYVE/PHD"/>
</dbReference>
<feature type="region of interest" description="Disordered" evidence="2">
    <location>
        <begin position="502"/>
        <end position="641"/>
    </location>
</feature>
<feature type="compositionally biased region" description="Polar residues" evidence="2">
    <location>
        <begin position="138"/>
        <end position="156"/>
    </location>
</feature>
<feature type="compositionally biased region" description="Polar residues" evidence="2">
    <location>
        <begin position="852"/>
        <end position="864"/>
    </location>
</feature>
<dbReference type="SUPFAM" id="SSF57850">
    <property type="entry name" value="RING/U-box"/>
    <property type="match status" value="1"/>
</dbReference>
<keyword evidence="1" id="KW-0479">Metal-binding</keyword>
<dbReference type="PANTHER" id="PTHR43941">
    <property type="entry name" value="STRUCTURAL MAINTENANCE OF CHROMOSOMES PROTEIN 2"/>
    <property type="match status" value="1"/>
</dbReference>
<feature type="compositionally biased region" description="Gly residues" evidence="2">
    <location>
        <begin position="841"/>
        <end position="851"/>
    </location>
</feature>
<reference evidence="4 5" key="1">
    <citation type="journal article" date="2018" name="PLoS ONE">
        <title>The draft genome of Kipferlia bialata reveals reductive genome evolution in fornicate parasites.</title>
        <authorList>
            <person name="Tanifuji G."/>
            <person name="Takabayashi S."/>
            <person name="Kume K."/>
            <person name="Takagi M."/>
            <person name="Nakayama T."/>
            <person name="Kamikawa R."/>
            <person name="Inagaki Y."/>
            <person name="Hashimoto T."/>
        </authorList>
    </citation>
    <scope>NUCLEOTIDE SEQUENCE [LARGE SCALE GENOMIC DNA]</scope>
    <source>
        <strain evidence="4">NY0173</strain>
    </source>
</reference>
<dbReference type="Pfam" id="PF02148">
    <property type="entry name" value="zf-UBP"/>
    <property type="match status" value="1"/>
</dbReference>
<feature type="compositionally biased region" description="Basic and acidic residues" evidence="2">
    <location>
        <begin position="286"/>
        <end position="295"/>
    </location>
</feature>
<feature type="compositionally biased region" description="Acidic residues" evidence="2">
    <location>
        <begin position="274"/>
        <end position="285"/>
    </location>
</feature>
<feature type="compositionally biased region" description="Polar residues" evidence="2">
    <location>
        <begin position="379"/>
        <end position="390"/>
    </location>
</feature>
<gene>
    <name evidence="4" type="ORF">KIPB_004100</name>
</gene>
<keyword evidence="1" id="KW-0862">Zinc</keyword>
<evidence type="ECO:0000256" key="2">
    <source>
        <dbReference type="SAM" id="MobiDB-lite"/>
    </source>
</evidence>
<feature type="compositionally biased region" description="Basic and acidic residues" evidence="2">
    <location>
        <begin position="660"/>
        <end position="814"/>
    </location>
</feature>
<dbReference type="GO" id="GO:0008270">
    <property type="term" value="F:zinc ion binding"/>
    <property type="evidence" value="ECO:0007669"/>
    <property type="project" value="UniProtKB-KW"/>
</dbReference>
<feature type="compositionally biased region" description="Basic and acidic residues" evidence="2">
    <location>
        <begin position="343"/>
        <end position="353"/>
    </location>
</feature>
<feature type="non-terminal residue" evidence="4">
    <location>
        <position position="1"/>
    </location>
</feature>
<feature type="compositionally biased region" description="Basic and acidic residues" evidence="2">
    <location>
        <begin position="122"/>
        <end position="131"/>
    </location>
</feature>
<proteinExistence type="predicted"/>
<protein>
    <recommendedName>
        <fullName evidence="3">UBP-type domain-containing protein</fullName>
    </recommendedName>
</protein>
<evidence type="ECO:0000313" key="4">
    <source>
        <dbReference type="EMBL" id="GIQ82878.1"/>
    </source>
</evidence>
<dbReference type="Gene3D" id="3.30.40.10">
    <property type="entry name" value="Zinc/RING finger domain, C3HC4 (zinc finger)"/>
    <property type="match status" value="1"/>
</dbReference>
<feature type="region of interest" description="Disordered" evidence="2">
    <location>
        <begin position="892"/>
        <end position="927"/>
    </location>
</feature>
<feature type="compositionally biased region" description="Basic residues" evidence="2">
    <location>
        <begin position="203"/>
        <end position="212"/>
    </location>
</feature>
<dbReference type="InterPro" id="IPR001607">
    <property type="entry name" value="Znf_UBP"/>
</dbReference>
<feature type="compositionally biased region" description="Low complexity" evidence="2">
    <location>
        <begin position="527"/>
        <end position="539"/>
    </location>
</feature>
<evidence type="ECO:0000256" key="1">
    <source>
        <dbReference type="PROSITE-ProRule" id="PRU00502"/>
    </source>
</evidence>
<feature type="compositionally biased region" description="Low complexity" evidence="2">
    <location>
        <begin position="216"/>
        <end position="229"/>
    </location>
</feature>
<evidence type="ECO:0000313" key="5">
    <source>
        <dbReference type="Proteomes" id="UP000265618"/>
    </source>
</evidence>
<feature type="region of interest" description="Disordered" evidence="2">
    <location>
        <begin position="269"/>
        <end position="301"/>
    </location>
</feature>